<dbReference type="InterPro" id="IPR000538">
    <property type="entry name" value="Link_dom"/>
</dbReference>
<dbReference type="GO" id="GO:0002052">
    <property type="term" value="P:positive regulation of neuroblast proliferation"/>
    <property type="evidence" value="ECO:0007669"/>
    <property type="project" value="TreeGrafter"/>
</dbReference>
<dbReference type="GO" id="GO:0007155">
    <property type="term" value="P:cell adhesion"/>
    <property type="evidence" value="ECO:0007669"/>
    <property type="project" value="InterPro"/>
</dbReference>
<keyword evidence="4" id="KW-0677">Repeat</keyword>
<dbReference type="SUPFAM" id="SSF56436">
    <property type="entry name" value="C-type lectin-like"/>
    <property type="match status" value="2"/>
</dbReference>
<feature type="disulfide bond" evidence="9">
    <location>
        <begin position="290"/>
        <end position="311"/>
    </location>
</feature>
<dbReference type="GO" id="GO:0045202">
    <property type="term" value="C:synapse"/>
    <property type="evidence" value="ECO:0007669"/>
    <property type="project" value="TreeGrafter"/>
</dbReference>
<dbReference type="Proteomes" id="UP001488805">
    <property type="component" value="Unassembled WGS sequence"/>
</dbReference>
<feature type="chain" id="PRO_5043620694" description="Hyaluronan and proteoglycan link protein 1" evidence="10">
    <location>
        <begin position="21"/>
        <end position="339"/>
    </location>
</feature>
<dbReference type="FunFam" id="3.10.100.10:FF:000001">
    <property type="entry name" value="Hyaluronan proteoglycan link protein 1"/>
    <property type="match status" value="1"/>
</dbReference>
<dbReference type="Pfam" id="PF00193">
    <property type="entry name" value="Xlink"/>
    <property type="match status" value="2"/>
</dbReference>
<dbReference type="Pfam" id="PF07686">
    <property type="entry name" value="V-set"/>
    <property type="match status" value="1"/>
</dbReference>
<protein>
    <recommendedName>
        <fullName evidence="15">Hyaluronan and proteoglycan link protein 1</fullName>
    </recommendedName>
</protein>
<name>A0AAW1EKK3_ZOAVI</name>
<feature type="domain" description="Link" evidence="12">
    <location>
        <begin position="146"/>
        <end position="240"/>
    </location>
</feature>
<dbReference type="InterPro" id="IPR007110">
    <property type="entry name" value="Ig-like_dom"/>
</dbReference>
<reference evidence="13 14" key="1">
    <citation type="journal article" date="2024" name="Genome Biol. Evol.">
        <title>Chromosome-level genome assembly of the viviparous eelpout Zoarces viviparus.</title>
        <authorList>
            <person name="Fuhrmann N."/>
            <person name="Brasseur M.V."/>
            <person name="Bakowski C.E."/>
            <person name="Podsiadlowski L."/>
            <person name="Prost S."/>
            <person name="Krehenwinkel H."/>
            <person name="Mayer C."/>
        </authorList>
    </citation>
    <scope>NUCLEOTIDE SEQUENCE [LARGE SCALE GENOMIC DNA]</scope>
    <source>
        <strain evidence="13">NO-MEL_2022_Ind0_liver</strain>
    </source>
</reference>
<evidence type="ECO:0000256" key="1">
    <source>
        <dbReference type="ARBA" id="ARBA00004498"/>
    </source>
</evidence>
<dbReference type="PANTHER" id="PTHR22804">
    <property type="entry name" value="AGGRECAN/VERSICAN PROTEOGLYCAN"/>
    <property type="match status" value="1"/>
</dbReference>
<keyword evidence="5 9" id="KW-1015">Disulfide bond</keyword>
<dbReference type="InterPro" id="IPR036179">
    <property type="entry name" value="Ig-like_dom_sf"/>
</dbReference>
<evidence type="ECO:0000259" key="11">
    <source>
        <dbReference type="PROSITE" id="PS50835"/>
    </source>
</evidence>
<evidence type="ECO:0000256" key="6">
    <source>
        <dbReference type="ARBA" id="ARBA00023290"/>
    </source>
</evidence>
<evidence type="ECO:0000256" key="8">
    <source>
        <dbReference type="ARBA" id="ARBA00038272"/>
    </source>
</evidence>
<evidence type="ECO:0000256" key="5">
    <source>
        <dbReference type="ARBA" id="ARBA00023157"/>
    </source>
</evidence>
<evidence type="ECO:0008006" key="15">
    <source>
        <dbReference type="Google" id="ProtNLM"/>
    </source>
</evidence>
<evidence type="ECO:0000256" key="10">
    <source>
        <dbReference type="SAM" id="SignalP"/>
    </source>
</evidence>
<dbReference type="SMART" id="SM00445">
    <property type="entry name" value="LINK"/>
    <property type="match status" value="2"/>
</dbReference>
<dbReference type="InterPro" id="IPR003599">
    <property type="entry name" value="Ig_sub"/>
</dbReference>
<dbReference type="PROSITE" id="PS01241">
    <property type="entry name" value="LINK_1"/>
    <property type="match status" value="2"/>
</dbReference>
<dbReference type="PANTHER" id="PTHR22804:SF58">
    <property type="entry name" value="HYALURONAN AND PROTEOGLYCAN LINK PROTEIN 1 ISOFORM 1 PRECURSOR"/>
    <property type="match status" value="1"/>
</dbReference>
<dbReference type="SMART" id="SM00409">
    <property type="entry name" value="IG"/>
    <property type="match status" value="1"/>
</dbReference>
<dbReference type="GO" id="GO:0005540">
    <property type="term" value="F:hyaluronic acid binding"/>
    <property type="evidence" value="ECO:0007669"/>
    <property type="project" value="UniProtKB-KW"/>
</dbReference>
<dbReference type="PRINTS" id="PR01265">
    <property type="entry name" value="LINKMODULE"/>
</dbReference>
<keyword evidence="7" id="KW-0393">Immunoglobulin domain</keyword>
<dbReference type="InterPro" id="IPR050691">
    <property type="entry name" value="Hyaluronan_bind_Proteoglycan"/>
</dbReference>
<evidence type="ECO:0000313" key="14">
    <source>
        <dbReference type="Proteomes" id="UP001488805"/>
    </source>
</evidence>
<feature type="domain" description="Link" evidence="12">
    <location>
        <begin position="245"/>
        <end position="337"/>
    </location>
</feature>
<comment type="caution">
    <text evidence="13">The sequence shown here is derived from an EMBL/GenBank/DDBJ whole genome shotgun (WGS) entry which is preliminary data.</text>
</comment>
<dbReference type="InterPro" id="IPR013783">
    <property type="entry name" value="Ig-like_fold"/>
</dbReference>
<evidence type="ECO:0000256" key="7">
    <source>
        <dbReference type="ARBA" id="ARBA00023319"/>
    </source>
</evidence>
<dbReference type="InterPro" id="IPR016187">
    <property type="entry name" value="CTDL_fold"/>
</dbReference>
<evidence type="ECO:0000256" key="2">
    <source>
        <dbReference type="ARBA" id="ARBA00022525"/>
    </source>
</evidence>
<dbReference type="InterPro" id="IPR013106">
    <property type="entry name" value="Ig_V-set"/>
</dbReference>
<dbReference type="AlphaFoldDB" id="A0AAW1EKK3"/>
<dbReference type="GO" id="GO:0005615">
    <property type="term" value="C:extracellular space"/>
    <property type="evidence" value="ECO:0007669"/>
    <property type="project" value="TreeGrafter"/>
</dbReference>
<feature type="signal peptide" evidence="10">
    <location>
        <begin position="1"/>
        <end position="20"/>
    </location>
</feature>
<gene>
    <name evidence="13" type="ORF">VZT92_019089</name>
</gene>
<dbReference type="GO" id="GO:0010001">
    <property type="term" value="P:glial cell differentiation"/>
    <property type="evidence" value="ECO:0007669"/>
    <property type="project" value="TreeGrafter"/>
</dbReference>
<dbReference type="InterPro" id="IPR016186">
    <property type="entry name" value="C-type_lectin-like/link_sf"/>
</dbReference>
<dbReference type="FunFam" id="3.10.100.10:FF:000002">
    <property type="entry name" value="Hyaluronan proteoglycan link protein 1"/>
    <property type="match status" value="1"/>
</dbReference>
<keyword evidence="6" id="KW-0373">Hyaluronic acid</keyword>
<keyword evidence="10" id="KW-0732">Signal</keyword>
<dbReference type="SUPFAM" id="SSF48726">
    <property type="entry name" value="Immunoglobulin"/>
    <property type="match status" value="1"/>
</dbReference>
<feature type="domain" description="Ig-like" evidence="11">
    <location>
        <begin position="26"/>
        <end position="137"/>
    </location>
</feature>
<organism evidence="13 14">
    <name type="scientific">Zoarces viviparus</name>
    <name type="common">Viviparous eelpout</name>
    <name type="synonym">Blennius viviparus</name>
    <dbReference type="NCBI Taxonomy" id="48416"/>
    <lineage>
        <taxon>Eukaryota</taxon>
        <taxon>Metazoa</taxon>
        <taxon>Chordata</taxon>
        <taxon>Craniata</taxon>
        <taxon>Vertebrata</taxon>
        <taxon>Euteleostomi</taxon>
        <taxon>Actinopterygii</taxon>
        <taxon>Neopterygii</taxon>
        <taxon>Teleostei</taxon>
        <taxon>Neoteleostei</taxon>
        <taxon>Acanthomorphata</taxon>
        <taxon>Eupercaria</taxon>
        <taxon>Perciformes</taxon>
        <taxon>Cottioidei</taxon>
        <taxon>Zoarcales</taxon>
        <taxon>Zoarcidae</taxon>
        <taxon>Zoarcinae</taxon>
        <taxon>Zoarces</taxon>
    </lineage>
</organism>
<evidence type="ECO:0000313" key="13">
    <source>
        <dbReference type="EMBL" id="KAK9522640.1"/>
    </source>
</evidence>
<dbReference type="CDD" id="cd03519">
    <property type="entry name" value="Link_domain_HAPLN_module_2"/>
    <property type="match status" value="1"/>
</dbReference>
<keyword evidence="2" id="KW-0964">Secreted</keyword>
<feature type="disulfide bond" evidence="9">
    <location>
        <begin position="192"/>
        <end position="213"/>
    </location>
</feature>
<evidence type="ECO:0000256" key="9">
    <source>
        <dbReference type="PROSITE-ProRule" id="PRU00323"/>
    </source>
</evidence>
<evidence type="ECO:0000259" key="12">
    <source>
        <dbReference type="PROSITE" id="PS50963"/>
    </source>
</evidence>
<dbReference type="GO" id="GO:0072534">
    <property type="term" value="C:perineuronal net"/>
    <property type="evidence" value="ECO:0007669"/>
    <property type="project" value="TreeGrafter"/>
</dbReference>
<proteinExistence type="inferred from homology"/>
<keyword evidence="14" id="KW-1185">Reference proteome</keyword>
<dbReference type="PROSITE" id="PS50835">
    <property type="entry name" value="IG_LIKE"/>
    <property type="match status" value="1"/>
</dbReference>
<dbReference type="PROSITE" id="PS50963">
    <property type="entry name" value="LINK_2"/>
    <property type="match status" value="2"/>
</dbReference>
<sequence>MASLLCITIFSLTLAGSAFSQSMSYPTLPTVMVLADLGTNVNLPCRLPAKDALAFGNIGIRIKWTKVAEDEALNEDVLLSMGLHKKTFGSFADRVFLTDEVEDATITITDVSTDDSGKYRCEIINGMVDFMEEITLDVQGGLTDGVVFPYSPSQGRYNLNFDNATQACLEQNASVATLDQLHQAWKGGLDWCNAGWLSDGTVHYPVTRARGPCGGNKGPGLISYGSRDKQKGRFDVFCFASAFKGHFYWLVQPDRLTFDEAVQGCLDDGAEIARVGHMYSAWKLEGFDRCDAGWLADGSVRYPISRPRNNCSPTEAAVRFVGFPDKMQKSYGVYCYKDE</sequence>
<dbReference type="Gene3D" id="2.60.40.10">
    <property type="entry name" value="Immunoglobulins"/>
    <property type="match status" value="1"/>
</dbReference>
<comment type="caution">
    <text evidence="9">Lacks conserved residue(s) required for the propagation of feature annotation.</text>
</comment>
<evidence type="ECO:0000256" key="3">
    <source>
        <dbReference type="ARBA" id="ARBA00022530"/>
    </source>
</evidence>
<dbReference type="Gene3D" id="3.10.100.10">
    <property type="entry name" value="Mannose-Binding Protein A, subunit A"/>
    <property type="match status" value="2"/>
</dbReference>
<dbReference type="GO" id="GO:0001501">
    <property type="term" value="P:skeletal system development"/>
    <property type="evidence" value="ECO:0007669"/>
    <property type="project" value="TreeGrafter"/>
</dbReference>
<accession>A0AAW1EKK3</accession>
<comment type="subcellular location">
    <subcellularLocation>
        <location evidence="1">Secreted</location>
        <location evidence="1">Extracellular space</location>
        <location evidence="1">Extracellular matrix</location>
    </subcellularLocation>
</comment>
<evidence type="ECO:0000256" key="4">
    <source>
        <dbReference type="ARBA" id="ARBA00022737"/>
    </source>
</evidence>
<dbReference type="GO" id="GO:0007417">
    <property type="term" value="P:central nervous system development"/>
    <property type="evidence" value="ECO:0007669"/>
    <property type="project" value="TreeGrafter"/>
</dbReference>
<dbReference type="EMBL" id="JBCEZU010000221">
    <property type="protein sequence ID" value="KAK9522640.1"/>
    <property type="molecule type" value="Genomic_DNA"/>
</dbReference>
<keyword evidence="3" id="KW-0272">Extracellular matrix</keyword>
<comment type="similarity">
    <text evidence="8">Belongs to the HAPLN family.</text>
</comment>